<evidence type="ECO:0000313" key="1">
    <source>
        <dbReference type="EMBL" id="KDQ54319.1"/>
    </source>
</evidence>
<dbReference type="AlphaFoldDB" id="A0A067PHN2"/>
<sequence length="156" mass="17134">MTRRGDAAAWVRESAGFVGRSCGFWKGDVEVTRIVVVVLGTALTGKTPDSLGVLTFLQDLEHRSSMPKAILNSPPIFFLESPWAMTLTTSSLMVADSAESYDIIILTVVALLRSGHCHQFHPQLRILYDLSCLRNHSAVQAPSYHKQPSHLIKSSA</sequence>
<dbReference type="InParanoid" id="A0A067PHN2"/>
<gene>
    <name evidence="1" type="ORF">JAAARDRAFT_405114</name>
</gene>
<dbReference type="EMBL" id="KL197729">
    <property type="protein sequence ID" value="KDQ54319.1"/>
    <property type="molecule type" value="Genomic_DNA"/>
</dbReference>
<dbReference type="HOGENOM" id="CLU_1686873_0_0_1"/>
<name>A0A067PHN2_9AGAM</name>
<reference evidence="2" key="1">
    <citation type="journal article" date="2014" name="Proc. Natl. Acad. Sci. U.S.A.">
        <title>Extensive sampling of basidiomycete genomes demonstrates inadequacy of the white-rot/brown-rot paradigm for wood decay fungi.</title>
        <authorList>
            <person name="Riley R."/>
            <person name="Salamov A.A."/>
            <person name="Brown D.W."/>
            <person name="Nagy L.G."/>
            <person name="Floudas D."/>
            <person name="Held B.W."/>
            <person name="Levasseur A."/>
            <person name="Lombard V."/>
            <person name="Morin E."/>
            <person name="Otillar R."/>
            <person name="Lindquist E.A."/>
            <person name="Sun H."/>
            <person name="LaButti K.M."/>
            <person name="Schmutz J."/>
            <person name="Jabbour D."/>
            <person name="Luo H."/>
            <person name="Baker S.E."/>
            <person name="Pisabarro A.G."/>
            <person name="Walton J.D."/>
            <person name="Blanchette R.A."/>
            <person name="Henrissat B."/>
            <person name="Martin F."/>
            <person name="Cullen D."/>
            <person name="Hibbett D.S."/>
            <person name="Grigoriev I.V."/>
        </authorList>
    </citation>
    <scope>NUCLEOTIDE SEQUENCE [LARGE SCALE GENOMIC DNA]</scope>
    <source>
        <strain evidence="2">MUCL 33604</strain>
    </source>
</reference>
<proteinExistence type="predicted"/>
<protein>
    <submittedName>
        <fullName evidence="1">Uncharacterized protein</fullName>
    </submittedName>
</protein>
<evidence type="ECO:0000313" key="2">
    <source>
        <dbReference type="Proteomes" id="UP000027265"/>
    </source>
</evidence>
<organism evidence="1 2">
    <name type="scientific">Jaapia argillacea MUCL 33604</name>
    <dbReference type="NCBI Taxonomy" id="933084"/>
    <lineage>
        <taxon>Eukaryota</taxon>
        <taxon>Fungi</taxon>
        <taxon>Dikarya</taxon>
        <taxon>Basidiomycota</taxon>
        <taxon>Agaricomycotina</taxon>
        <taxon>Agaricomycetes</taxon>
        <taxon>Agaricomycetidae</taxon>
        <taxon>Jaapiales</taxon>
        <taxon>Jaapiaceae</taxon>
        <taxon>Jaapia</taxon>
    </lineage>
</organism>
<accession>A0A067PHN2</accession>
<dbReference type="Proteomes" id="UP000027265">
    <property type="component" value="Unassembled WGS sequence"/>
</dbReference>
<keyword evidence="2" id="KW-1185">Reference proteome</keyword>